<sequence length="169" mass="19287">MANNKWVFILFGFISLGIIAVLSGAFVDIEIEQRKHEGFTIKGFAYEGDITKEAFTHLYDSVIQQKNKGVLKGDMAVLFYTHPSEHQKANVIVGVINDKQNNDEKFTVYHQKAYEEIYSIINLGEMFTPNPDNVIDAIDQLKEEKNLKGTKYLEYYTSPTEVIQSVIID</sequence>
<dbReference type="Proteomes" id="UP000179797">
    <property type="component" value="Unassembled WGS sequence"/>
</dbReference>
<dbReference type="OrthoDB" id="979458at2"/>
<dbReference type="STRING" id="915059.NH26_18215"/>
<evidence type="ECO:0008006" key="4">
    <source>
        <dbReference type="Google" id="ProtNLM"/>
    </source>
</evidence>
<evidence type="ECO:0000313" key="3">
    <source>
        <dbReference type="Proteomes" id="UP000179797"/>
    </source>
</evidence>
<accession>A0A1S1Z4H6</accession>
<keyword evidence="1" id="KW-1133">Transmembrane helix</keyword>
<feature type="transmembrane region" description="Helical" evidence="1">
    <location>
        <begin position="6"/>
        <end position="27"/>
    </location>
</feature>
<keyword evidence="1" id="KW-0472">Membrane</keyword>
<proteinExistence type="predicted"/>
<protein>
    <recommendedName>
        <fullName evidence="4">GyrI-like small molecule binding domain-containing protein</fullName>
    </recommendedName>
</protein>
<name>A0A1S1Z4H6_FLAPC</name>
<comment type="caution">
    <text evidence="2">The sequence shown here is derived from an EMBL/GenBank/DDBJ whole genome shotgun (WGS) entry which is preliminary data.</text>
</comment>
<reference evidence="2 3" key="1">
    <citation type="journal article" date="2012" name="Int. J. Syst. Evol. Microbiol.">
        <title>Flammeovirga pacifica sp. nov., isolated from deep-sea sediment.</title>
        <authorList>
            <person name="Xu H."/>
            <person name="Fu Y."/>
            <person name="Yang N."/>
            <person name="Ding Z."/>
            <person name="Lai Q."/>
            <person name="Zeng R."/>
        </authorList>
    </citation>
    <scope>NUCLEOTIDE SEQUENCE [LARGE SCALE GENOMIC DNA]</scope>
    <source>
        <strain evidence="3">DSM 24597 / LMG 26175 / WPAGA1</strain>
    </source>
</reference>
<dbReference type="EMBL" id="JRYR02000001">
    <property type="protein sequence ID" value="OHX68141.1"/>
    <property type="molecule type" value="Genomic_DNA"/>
</dbReference>
<dbReference type="AlphaFoldDB" id="A0A1S1Z4H6"/>
<organism evidence="2 3">
    <name type="scientific">Flammeovirga pacifica</name>
    <dbReference type="NCBI Taxonomy" id="915059"/>
    <lineage>
        <taxon>Bacteria</taxon>
        <taxon>Pseudomonadati</taxon>
        <taxon>Bacteroidota</taxon>
        <taxon>Cytophagia</taxon>
        <taxon>Cytophagales</taxon>
        <taxon>Flammeovirgaceae</taxon>
        <taxon>Flammeovirga</taxon>
    </lineage>
</organism>
<evidence type="ECO:0000313" key="2">
    <source>
        <dbReference type="EMBL" id="OHX68141.1"/>
    </source>
</evidence>
<gene>
    <name evidence="2" type="ORF">NH26_18215</name>
</gene>
<dbReference type="RefSeq" id="WP_044223322.1">
    <property type="nucleotide sequence ID" value="NZ_JRYR02000001.1"/>
</dbReference>
<keyword evidence="1" id="KW-0812">Transmembrane</keyword>
<evidence type="ECO:0000256" key="1">
    <source>
        <dbReference type="SAM" id="Phobius"/>
    </source>
</evidence>
<keyword evidence="3" id="KW-1185">Reference proteome</keyword>